<dbReference type="Gene3D" id="3.10.350.10">
    <property type="entry name" value="LysM domain"/>
    <property type="match status" value="1"/>
</dbReference>
<dbReference type="InterPro" id="IPR011055">
    <property type="entry name" value="Dup_hybrid_motif"/>
</dbReference>
<dbReference type="PANTHER" id="PTHR21666">
    <property type="entry name" value="PEPTIDASE-RELATED"/>
    <property type="match status" value="1"/>
</dbReference>
<evidence type="ECO:0000313" key="4">
    <source>
        <dbReference type="EMBL" id="CAA0099289.1"/>
    </source>
</evidence>
<feature type="region of interest" description="Disordered" evidence="2">
    <location>
        <begin position="92"/>
        <end position="159"/>
    </location>
</feature>
<dbReference type="CDD" id="cd00118">
    <property type="entry name" value="LysM"/>
    <property type="match status" value="1"/>
</dbReference>
<dbReference type="EMBL" id="CACSIO010000005">
    <property type="protein sequence ID" value="CAA0099289.1"/>
    <property type="molecule type" value="Genomic_DNA"/>
</dbReference>
<name>A0A5S9P6S9_9GAMM</name>
<dbReference type="AlphaFoldDB" id="A0A5S9P6S9"/>
<reference evidence="4 5" key="1">
    <citation type="submission" date="2019-11" db="EMBL/GenBank/DDBJ databases">
        <authorList>
            <person name="Holert J."/>
        </authorList>
    </citation>
    <scope>NUCLEOTIDE SEQUENCE [LARGE SCALE GENOMIC DNA]</scope>
    <source>
        <strain evidence="4">SB11_3</strain>
    </source>
</reference>
<keyword evidence="4" id="KW-0378">Hydrolase</keyword>
<protein>
    <submittedName>
        <fullName evidence="4">Murein hydrolase activator NlpD</fullName>
    </submittedName>
</protein>
<dbReference type="GO" id="GO:0009279">
    <property type="term" value="C:cell outer membrane"/>
    <property type="evidence" value="ECO:0007669"/>
    <property type="project" value="TreeGrafter"/>
</dbReference>
<dbReference type="InterPro" id="IPR050570">
    <property type="entry name" value="Cell_wall_metabolism_enzyme"/>
</dbReference>
<dbReference type="PROSITE" id="PS51782">
    <property type="entry name" value="LYSM"/>
    <property type="match status" value="1"/>
</dbReference>
<evidence type="ECO:0000256" key="1">
    <source>
        <dbReference type="ARBA" id="ARBA00038420"/>
    </source>
</evidence>
<dbReference type="SMART" id="SM00257">
    <property type="entry name" value="LysM"/>
    <property type="match status" value="1"/>
</dbReference>
<dbReference type="InterPro" id="IPR016047">
    <property type="entry name" value="M23ase_b-sheet_dom"/>
</dbReference>
<keyword evidence="5" id="KW-1185">Reference proteome</keyword>
<accession>A0A5S9P6S9</accession>
<dbReference type="SUPFAM" id="SSF51261">
    <property type="entry name" value="Duplicated hybrid motif"/>
    <property type="match status" value="1"/>
</dbReference>
<dbReference type="Pfam" id="PF01551">
    <property type="entry name" value="Peptidase_M23"/>
    <property type="match status" value="1"/>
</dbReference>
<organism evidence="4 5">
    <name type="scientific">BD1-7 clade bacterium</name>
    <dbReference type="NCBI Taxonomy" id="2029982"/>
    <lineage>
        <taxon>Bacteria</taxon>
        <taxon>Pseudomonadati</taxon>
        <taxon>Pseudomonadota</taxon>
        <taxon>Gammaproteobacteria</taxon>
        <taxon>Cellvibrionales</taxon>
        <taxon>Spongiibacteraceae</taxon>
        <taxon>BD1-7 clade</taxon>
    </lineage>
</organism>
<dbReference type="OrthoDB" id="9795421at2"/>
<dbReference type="InterPro" id="IPR036779">
    <property type="entry name" value="LysM_dom_sf"/>
</dbReference>
<evidence type="ECO:0000256" key="2">
    <source>
        <dbReference type="SAM" id="MobiDB-lite"/>
    </source>
</evidence>
<feature type="domain" description="LysM" evidence="3">
    <location>
        <begin position="45"/>
        <end position="89"/>
    </location>
</feature>
<gene>
    <name evidence="4" type="primary">nlpD</name>
    <name evidence="4" type="ORF">OPDIPICF_04263</name>
</gene>
<dbReference type="GO" id="GO:0004222">
    <property type="term" value="F:metalloendopeptidase activity"/>
    <property type="evidence" value="ECO:0007669"/>
    <property type="project" value="TreeGrafter"/>
</dbReference>
<dbReference type="Pfam" id="PF01476">
    <property type="entry name" value="LysM"/>
    <property type="match status" value="1"/>
</dbReference>
<sequence length="280" mass="30805">MQLINIIKMHGIAAWILAAAFLLYGCGNSAHAPVYDLRHTSPNVTHYTVRKSDTLYAIAWRFNLDYKKLASANNIPYPYTIFVGQRVRLTEGQSRKSARNSPSSPPKPVLPLKNVTKVTVNPENGKVSQKPGGNKAPNSGRSHQKGVQKRSGSQTRYRDVGWRKPVDGKIISRFGSRGKLSKGVDFAARAGSPVISSRSGAVVYAGSRLKGYGNLVIIKHDEIYLSAYAHNRKILVKEGDLIKQGQKIAEVGSSGTDTAKLHFQIRKHGKPIDPLRLLQK</sequence>
<proteinExistence type="inferred from homology"/>
<dbReference type="GO" id="GO:0032153">
    <property type="term" value="C:cell division site"/>
    <property type="evidence" value="ECO:0007669"/>
    <property type="project" value="TreeGrafter"/>
</dbReference>
<dbReference type="PANTHER" id="PTHR21666:SF263">
    <property type="entry name" value="MUREIN HYDROLASE ACTIVATOR NLPD"/>
    <property type="match status" value="1"/>
</dbReference>
<dbReference type="Proteomes" id="UP000441399">
    <property type="component" value="Unassembled WGS sequence"/>
</dbReference>
<dbReference type="CDD" id="cd12797">
    <property type="entry name" value="M23_peptidase"/>
    <property type="match status" value="1"/>
</dbReference>
<comment type="similarity">
    <text evidence="1">Belongs to the E.coli NlpD/Haemophilus LppB family.</text>
</comment>
<dbReference type="Gene3D" id="2.70.70.10">
    <property type="entry name" value="Glucose Permease (Domain IIA)"/>
    <property type="match status" value="1"/>
</dbReference>
<evidence type="ECO:0000259" key="3">
    <source>
        <dbReference type="PROSITE" id="PS51782"/>
    </source>
</evidence>
<dbReference type="InterPro" id="IPR018392">
    <property type="entry name" value="LysM"/>
</dbReference>
<evidence type="ECO:0000313" key="5">
    <source>
        <dbReference type="Proteomes" id="UP000441399"/>
    </source>
</evidence>